<feature type="coiled-coil region" evidence="1">
    <location>
        <begin position="923"/>
        <end position="957"/>
    </location>
</feature>
<feature type="compositionally biased region" description="Polar residues" evidence="2">
    <location>
        <begin position="657"/>
        <end position="668"/>
    </location>
</feature>
<feature type="compositionally biased region" description="Polar residues" evidence="2">
    <location>
        <begin position="335"/>
        <end position="355"/>
    </location>
</feature>
<feature type="region of interest" description="Disordered" evidence="2">
    <location>
        <begin position="891"/>
        <end position="911"/>
    </location>
</feature>
<name>A0AAV1EY28_XYRNO</name>
<sequence>MEDYATFVQHHLSSLRKKEEDNKPSPSSSLICFYGRPILPPLLSGEQREEMQRHRDEAQKAAVHRKFQNDSRMAFVQTILHSVQLRKTPTLEELLQESEIDSEHHHTGTGSGTHCNLFRGTKDDPLLPSSLNSEAKDGVPLPPFTSTTYSAYLATNMTPHLEECLTDPHPSQHGSLPSPLNGVSHQSSGYVTYENVANTSSVSGGIDTGMESHDYVPSEGAHSLGAFFLHNTSNTIIKMPDIISYPPIDGEELERSGLESSFCNDFVVAEDICCSALKEDSVKSNSLQEEKSESSSESEANLSVPTILDPVKDKKSDSKEGQESLSESREFSGDPESQTISVQHCPTAELQIQQDPTEKERADNHEDEEESSEEPYRLSLQALLKKSQEYRRRQRMLRNQAKNSKIQEGTQEQPRVRVEEPSLSDKENDEFPHKGNSTAERKKTKDTSGTIVQMSPKNSWDNERATESELYNGKTNYKNESTNSSEDEKTKGRSGDDDKAITLRNNKMNTSQELMAEPKRISTFAQEQSLSTETLFCKSSPTDSQKGRKYQNIPAPNFCKSPVRCKSKGGFQDEDNVDNTGTSKVPISAGLLNNEKVHQGSQNGLRAVSPKVMPLDECDFRGIPIRSSQQIDQLESNLCGLKILISDLESTLTGNFKNQSQTENSLMQSDDEESRDVDLDPKEPQRRQSSDDFKIISEDSESALSLNGTDNVPIAEQEKSTEEVNDSELRLLKTLVTERESKKICFKGGLSKSSGHHGGFKKQQPTAKCLLSAAQRQKIPDMFRNVASKAAAPCNTSVLSDTSNHPVEKRNKEAEERLNATRSPSLNQSYDVDAPSGLWLLEGLGLDLGPRGHLLQDIDLTPESEGEGQGGVSRVKRRLLMHTTEEIPQRGTDSIRGADSVVRPNSSTPRAAVRWNEGHHSLKERQEQLQQAHAAQVRALQEEHRRQQEELLQALAARFRLLQSVSFPCSMSSSRLGDTLTFTSLSQPSGTLSERCRPLLLAAVKGFLTRRLLKTERVAQLVRTVRDTRQLLQALQQQQQNTSAGKFSGEQDLLLQERVALQLRAARYEVNDIFFSLSGRERMQLISWDRELVRERELRRQSGHTGHPPGKSSLSAATQKSLERKRRMMMQKKAAGRPMGAVTKAGHNAGSSAEQPPETKRGQFRANPQRVPKSTYSSRPR</sequence>
<feature type="compositionally biased region" description="Basic and acidic residues" evidence="2">
    <location>
        <begin position="676"/>
        <end position="690"/>
    </location>
</feature>
<dbReference type="GO" id="GO:0007099">
    <property type="term" value="P:centriole replication"/>
    <property type="evidence" value="ECO:0007669"/>
    <property type="project" value="InterPro"/>
</dbReference>
<keyword evidence="1" id="KW-0175">Coiled coil</keyword>
<feature type="region of interest" description="Disordered" evidence="2">
    <location>
        <begin position="1099"/>
        <end position="1181"/>
    </location>
</feature>
<dbReference type="PANTHER" id="PTHR13594:SF2">
    <property type="entry name" value="SI:CH73-100L22.3"/>
    <property type="match status" value="1"/>
</dbReference>
<dbReference type="Proteomes" id="UP001178508">
    <property type="component" value="Chromosome 3"/>
</dbReference>
<evidence type="ECO:0000313" key="4">
    <source>
        <dbReference type="Proteomes" id="UP001178508"/>
    </source>
</evidence>
<feature type="compositionally biased region" description="Basic and acidic residues" evidence="2">
    <location>
        <begin position="486"/>
        <end position="501"/>
    </location>
</feature>
<evidence type="ECO:0000313" key="3">
    <source>
        <dbReference type="EMBL" id="CAJ1053736.1"/>
    </source>
</evidence>
<feature type="compositionally biased region" description="Polar residues" evidence="2">
    <location>
        <begin position="447"/>
        <end position="459"/>
    </location>
</feature>
<evidence type="ECO:0000256" key="2">
    <source>
        <dbReference type="SAM" id="MobiDB-lite"/>
    </source>
</evidence>
<evidence type="ECO:0000256" key="1">
    <source>
        <dbReference type="SAM" id="Coils"/>
    </source>
</evidence>
<dbReference type="Pfam" id="PF16025">
    <property type="entry name" value="CaM_bind"/>
    <property type="match status" value="1"/>
</dbReference>
<keyword evidence="4" id="KW-1185">Reference proteome</keyword>
<feature type="compositionally biased region" description="Polar residues" evidence="2">
    <location>
        <begin position="503"/>
        <end position="513"/>
    </location>
</feature>
<dbReference type="GO" id="GO:0032053">
    <property type="term" value="P:ciliary basal body organization"/>
    <property type="evidence" value="ECO:0007669"/>
    <property type="project" value="TreeGrafter"/>
</dbReference>
<protein>
    <submittedName>
        <fullName evidence="3">Uncharacterized protein si:ch73-100l22.3 isoform X1</fullName>
    </submittedName>
</protein>
<proteinExistence type="predicted"/>
<feature type="compositionally biased region" description="Basic and acidic residues" evidence="2">
    <location>
        <begin position="310"/>
        <end position="332"/>
    </location>
</feature>
<feature type="region of interest" description="Disordered" evidence="2">
    <location>
        <begin position="100"/>
        <end position="121"/>
    </location>
</feature>
<dbReference type="GO" id="GO:0005814">
    <property type="term" value="C:centriole"/>
    <property type="evidence" value="ECO:0007669"/>
    <property type="project" value="InterPro"/>
</dbReference>
<feature type="compositionally biased region" description="Polar residues" evidence="2">
    <location>
        <begin position="473"/>
        <end position="484"/>
    </location>
</feature>
<dbReference type="EMBL" id="OY660866">
    <property type="protein sequence ID" value="CAJ1053736.1"/>
    <property type="molecule type" value="Genomic_DNA"/>
</dbReference>
<dbReference type="GO" id="GO:0032465">
    <property type="term" value="P:regulation of cytokinesis"/>
    <property type="evidence" value="ECO:0007669"/>
    <property type="project" value="InterPro"/>
</dbReference>
<feature type="compositionally biased region" description="Polar residues" evidence="2">
    <location>
        <begin position="400"/>
        <end position="413"/>
    </location>
</feature>
<feature type="compositionally biased region" description="Polar residues" evidence="2">
    <location>
        <begin position="820"/>
        <end position="829"/>
    </location>
</feature>
<feature type="compositionally biased region" description="Polar residues" evidence="2">
    <location>
        <begin position="795"/>
        <end position="805"/>
    </location>
</feature>
<feature type="region of interest" description="Disordered" evidence="2">
    <location>
        <begin position="283"/>
        <end position="519"/>
    </location>
</feature>
<feature type="region of interest" description="Disordered" evidence="2">
    <location>
        <begin position="795"/>
        <end position="829"/>
    </location>
</feature>
<dbReference type="GO" id="GO:1903723">
    <property type="term" value="P:negative regulation of centriole elongation"/>
    <property type="evidence" value="ECO:0007669"/>
    <property type="project" value="TreeGrafter"/>
</dbReference>
<feature type="compositionally biased region" description="Basic and acidic residues" evidence="2">
    <location>
        <begin position="414"/>
        <end position="446"/>
    </location>
</feature>
<feature type="compositionally biased region" description="Polar residues" evidence="2">
    <location>
        <begin position="1172"/>
        <end position="1181"/>
    </location>
</feature>
<feature type="compositionally biased region" description="Basic and acidic residues" evidence="2">
    <location>
        <begin position="806"/>
        <end position="819"/>
    </location>
</feature>
<accession>A0AAV1EY28</accession>
<reference evidence="3" key="1">
    <citation type="submission" date="2023-08" db="EMBL/GenBank/DDBJ databases">
        <authorList>
            <person name="Alioto T."/>
            <person name="Alioto T."/>
            <person name="Gomez Garrido J."/>
        </authorList>
    </citation>
    <scope>NUCLEOTIDE SEQUENCE</scope>
</reference>
<gene>
    <name evidence="3" type="ORF">XNOV1_A026014</name>
</gene>
<feature type="compositionally biased region" description="Basic and acidic residues" evidence="2">
    <location>
        <begin position="283"/>
        <end position="294"/>
    </location>
</feature>
<dbReference type="PANTHER" id="PTHR13594">
    <property type="entry name" value="CENTRIOLAR COILED-COIL PROTEIN OF 110 KDA"/>
    <property type="match status" value="1"/>
</dbReference>
<dbReference type="AlphaFoldDB" id="A0AAV1EY28"/>
<organism evidence="3 4">
    <name type="scientific">Xyrichtys novacula</name>
    <name type="common">Pearly razorfish</name>
    <name type="synonym">Hemipteronotus novacula</name>
    <dbReference type="NCBI Taxonomy" id="13765"/>
    <lineage>
        <taxon>Eukaryota</taxon>
        <taxon>Metazoa</taxon>
        <taxon>Chordata</taxon>
        <taxon>Craniata</taxon>
        <taxon>Vertebrata</taxon>
        <taxon>Euteleostomi</taxon>
        <taxon>Actinopterygii</taxon>
        <taxon>Neopterygii</taxon>
        <taxon>Teleostei</taxon>
        <taxon>Neoteleostei</taxon>
        <taxon>Acanthomorphata</taxon>
        <taxon>Eupercaria</taxon>
        <taxon>Labriformes</taxon>
        <taxon>Labridae</taxon>
        <taxon>Xyrichtys</taxon>
    </lineage>
</organism>
<dbReference type="InterPro" id="IPR033207">
    <property type="entry name" value="CCP110"/>
</dbReference>
<feature type="region of interest" description="Disordered" evidence="2">
    <location>
        <begin position="657"/>
        <end position="690"/>
    </location>
</feature>